<evidence type="ECO:0000259" key="8">
    <source>
        <dbReference type="PROSITE" id="PS50110"/>
    </source>
</evidence>
<dbReference type="Gene3D" id="3.30.450.20">
    <property type="entry name" value="PAS domain"/>
    <property type="match status" value="2"/>
</dbReference>
<reference evidence="9 10" key="1">
    <citation type="submission" date="2015-09" db="EMBL/GenBank/DDBJ databases">
        <authorList>
            <consortium name="Swine Surveillance"/>
        </authorList>
    </citation>
    <scope>NUCLEOTIDE SEQUENCE [LARGE SCALE GENOMIC DNA]</scope>
    <source>
        <strain evidence="9 10">CECT 8383</strain>
    </source>
</reference>
<dbReference type="InterPro" id="IPR005467">
    <property type="entry name" value="His_kinase_dom"/>
</dbReference>
<evidence type="ECO:0000256" key="1">
    <source>
        <dbReference type="ARBA" id="ARBA00000085"/>
    </source>
</evidence>
<dbReference type="SUPFAM" id="SSF55785">
    <property type="entry name" value="PYP-like sensor domain (PAS domain)"/>
    <property type="match status" value="2"/>
</dbReference>
<dbReference type="GO" id="GO:0000155">
    <property type="term" value="F:phosphorelay sensor kinase activity"/>
    <property type="evidence" value="ECO:0007669"/>
    <property type="project" value="InterPro"/>
</dbReference>
<evidence type="ECO:0000259" key="7">
    <source>
        <dbReference type="PROSITE" id="PS50109"/>
    </source>
</evidence>
<dbReference type="Gene3D" id="1.10.287.130">
    <property type="match status" value="1"/>
</dbReference>
<dbReference type="InterPro" id="IPR001789">
    <property type="entry name" value="Sig_transdc_resp-reg_receiver"/>
</dbReference>
<dbReference type="InterPro" id="IPR035965">
    <property type="entry name" value="PAS-like_dom_sf"/>
</dbReference>
<dbReference type="RefSeq" id="WP_058319420.1">
    <property type="nucleotide sequence ID" value="NZ_CYSF01000012.1"/>
</dbReference>
<dbReference type="OrthoDB" id="9796100at2"/>
<proteinExistence type="predicted"/>
<sequence length="650" mass="71519">MALGKNETASMTNAGLNLIQQGLSIFDDQLKMVLCNQRFREMFDIPETYSSPGVHFEDTIRFLVERGEYGEVDDIEEAVKFRVDQARAFTPHYVERERSNGRWIAVEGSPLPQGGWVAVYTDITRTKRQEALLRTRSEALSDRVLGYAEELAATNRELEATVTALEEAKRQLAETEARTRQTTEMIPAHIAHVDRDRRYTFSNRKLSNVMPGRPSEITGLDIEEALGEEIYSEIAPHLDKAFAGEASVFEFFIESSSRRIRASFTPAQDLVRGTDGIHTSADQNGGVYILSMDITRESQARTALQQTRRRELAAQLASGMAHDFSNLLTIILGSQSRLQRMDLPEQAQKQVTATLSAAHRGGSLLNRIADITGAREWHPVPADVALLLDDMKILATPALPPGFTLHISNLLHEKMLMLDTGMLQDSLLNLILNARDACGTSGEISLTVAPVQHLWAEFIVEDTGPGFSETALERAMEPFYTTKGGEGSGLGLSMVYDTAKLAGGRLRIANGEKGARITLRLPMRAARAAPKPGLVLLVEDSSDIREVLRPMLTDMGNTVIEAASYDEARALIDGVPGIARILSDISLVGEKTGLDLRDSLGPDAPPMHMMTSRPPTDPLHQAAARGGPVLRKPFTQSQLTSFLQQDPNIR</sequence>
<feature type="modified residue" description="4-aspartylphosphate" evidence="4">
    <location>
        <position position="584"/>
    </location>
</feature>
<evidence type="ECO:0000256" key="3">
    <source>
        <dbReference type="ARBA" id="ARBA00022553"/>
    </source>
</evidence>
<dbReference type="STRING" id="340021.TM5383_02594"/>
<feature type="region of interest" description="Disordered" evidence="6">
    <location>
        <begin position="598"/>
        <end position="623"/>
    </location>
</feature>
<dbReference type="InterPro" id="IPR036890">
    <property type="entry name" value="HATPase_C_sf"/>
</dbReference>
<dbReference type="SMART" id="SM00387">
    <property type="entry name" value="HATPase_c"/>
    <property type="match status" value="1"/>
</dbReference>
<dbReference type="Gene3D" id="3.40.50.2300">
    <property type="match status" value="1"/>
</dbReference>
<dbReference type="Proteomes" id="UP000051681">
    <property type="component" value="Unassembled WGS sequence"/>
</dbReference>
<dbReference type="InterPro" id="IPR036097">
    <property type="entry name" value="HisK_dim/P_sf"/>
</dbReference>
<dbReference type="Pfam" id="PF02518">
    <property type="entry name" value="HATPase_c"/>
    <property type="match status" value="1"/>
</dbReference>
<evidence type="ECO:0000256" key="4">
    <source>
        <dbReference type="PROSITE-ProRule" id="PRU00169"/>
    </source>
</evidence>
<comment type="catalytic activity">
    <reaction evidence="1">
        <text>ATP + protein L-histidine = ADP + protein N-phospho-L-histidine.</text>
        <dbReference type="EC" id="2.7.13.3"/>
    </reaction>
</comment>
<feature type="domain" description="Histidine kinase" evidence="7">
    <location>
        <begin position="319"/>
        <end position="525"/>
    </location>
</feature>
<evidence type="ECO:0000313" key="10">
    <source>
        <dbReference type="Proteomes" id="UP000051681"/>
    </source>
</evidence>
<accession>A0A0P1GRR2</accession>
<dbReference type="EC" id="2.7.13.3" evidence="2"/>
<keyword evidence="10" id="KW-1185">Reference proteome</keyword>
<dbReference type="InterPro" id="IPR003661">
    <property type="entry name" value="HisK_dim/P_dom"/>
</dbReference>
<dbReference type="PANTHER" id="PTHR43065:SF42">
    <property type="entry name" value="TWO-COMPONENT SENSOR PPRA"/>
    <property type="match status" value="1"/>
</dbReference>
<dbReference type="PROSITE" id="PS50109">
    <property type="entry name" value="HIS_KIN"/>
    <property type="match status" value="1"/>
</dbReference>
<dbReference type="InterPro" id="IPR011006">
    <property type="entry name" value="CheY-like_superfamily"/>
</dbReference>
<dbReference type="SUPFAM" id="SSF55874">
    <property type="entry name" value="ATPase domain of HSP90 chaperone/DNA topoisomerase II/histidine kinase"/>
    <property type="match status" value="1"/>
</dbReference>
<protein>
    <recommendedName>
        <fullName evidence="2">histidine kinase</fullName>
        <ecNumber evidence="2">2.7.13.3</ecNumber>
    </recommendedName>
</protein>
<dbReference type="PANTHER" id="PTHR43065">
    <property type="entry name" value="SENSOR HISTIDINE KINASE"/>
    <property type="match status" value="1"/>
</dbReference>
<evidence type="ECO:0000313" key="9">
    <source>
        <dbReference type="EMBL" id="CUH85365.1"/>
    </source>
</evidence>
<evidence type="ECO:0000256" key="6">
    <source>
        <dbReference type="SAM" id="MobiDB-lite"/>
    </source>
</evidence>
<evidence type="ECO:0000256" key="5">
    <source>
        <dbReference type="SAM" id="Coils"/>
    </source>
</evidence>
<feature type="domain" description="Response regulatory" evidence="8">
    <location>
        <begin position="534"/>
        <end position="647"/>
    </location>
</feature>
<dbReference type="EMBL" id="CYSF01000012">
    <property type="protein sequence ID" value="CUH85365.1"/>
    <property type="molecule type" value="Genomic_DNA"/>
</dbReference>
<dbReference type="PRINTS" id="PR00344">
    <property type="entry name" value="BCTRLSENSOR"/>
</dbReference>
<feature type="coiled-coil region" evidence="5">
    <location>
        <begin position="148"/>
        <end position="185"/>
    </location>
</feature>
<evidence type="ECO:0000256" key="2">
    <source>
        <dbReference type="ARBA" id="ARBA00012438"/>
    </source>
</evidence>
<organism evidence="9 10">
    <name type="scientific">Thalassovita mediterranea</name>
    <dbReference type="NCBI Taxonomy" id="340021"/>
    <lineage>
        <taxon>Bacteria</taxon>
        <taxon>Pseudomonadati</taxon>
        <taxon>Pseudomonadota</taxon>
        <taxon>Alphaproteobacteria</taxon>
        <taxon>Rhodobacterales</taxon>
        <taxon>Roseobacteraceae</taxon>
        <taxon>Thalassovita</taxon>
    </lineage>
</organism>
<dbReference type="InterPro" id="IPR004358">
    <property type="entry name" value="Sig_transdc_His_kin-like_C"/>
</dbReference>
<dbReference type="Gene3D" id="3.30.565.10">
    <property type="entry name" value="Histidine kinase-like ATPase, C-terminal domain"/>
    <property type="match status" value="1"/>
</dbReference>
<dbReference type="SUPFAM" id="SSF52172">
    <property type="entry name" value="CheY-like"/>
    <property type="match status" value="1"/>
</dbReference>
<dbReference type="SUPFAM" id="SSF47384">
    <property type="entry name" value="Homodimeric domain of signal transducing histidine kinase"/>
    <property type="match status" value="1"/>
</dbReference>
<gene>
    <name evidence="9" type="ORF">TM5383_02594</name>
</gene>
<keyword evidence="3 4" id="KW-0597">Phosphoprotein</keyword>
<dbReference type="PROSITE" id="PS50110">
    <property type="entry name" value="RESPONSE_REGULATORY"/>
    <property type="match status" value="1"/>
</dbReference>
<dbReference type="InterPro" id="IPR003594">
    <property type="entry name" value="HATPase_dom"/>
</dbReference>
<keyword evidence="5" id="KW-0175">Coiled coil</keyword>
<dbReference type="Pfam" id="PF12860">
    <property type="entry name" value="PAS_7"/>
    <property type="match status" value="1"/>
</dbReference>
<dbReference type="CDD" id="cd00082">
    <property type="entry name" value="HisKA"/>
    <property type="match status" value="1"/>
</dbReference>
<name>A0A0P1GRR2_9RHOB</name>
<dbReference type="AlphaFoldDB" id="A0A0P1GRR2"/>
<dbReference type="SMART" id="SM00448">
    <property type="entry name" value="REC"/>
    <property type="match status" value="1"/>
</dbReference>